<dbReference type="InterPro" id="IPR050346">
    <property type="entry name" value="FMO-like"/>
</dbReference>
<reference evidence="7 8" key="1">
    <citation type="submission" date="2015-09" db="EMBL/GenBank/DDBJ databases">
        <title>Draft genome of a European isolate of the apple canker pathogen Neonectria ditissima.</title>
        <authorList>
            <person name="Gomez-Cortecero A."/>
            <person name="Harrison R.J."/>
            <person name="Armitage A.D."/>
        </authorList>
    </citation>
    <scope>NUCLEOTIDE SEQUENCE [LARGE SCALE GENOMIC DNA]</scope>
    <source>
        <strain evidence="7 8">R09/05</strain>
    </source>
</reference>
<dbReference type="Proteomes" id="UP000050424">
    <property type="component" value="Unassembled WGS sequence"/>
</dbReference>
<feature type="chain" id="PRO_5006135809" description="Dimethylaniline monooxygenase [N-oxide-forming] 2" evidence="6">
    <location>
        <begin position="21"/>
        <end position="526"/>
    </location>
</feature>
<keyword evidence="2" id="KW-0285">Flavoprotein</keyword>
<evidence type="ECO:0000256" key="4">
    <source>
        <dbReference type="ARBA" id="ARBA00022857"/>
    </source>
</evidence>
<dbReference type="EMBL" id="LKCW01000088">
    <property type="protein sequence ID" value="KPM40231.1"/>
    <property type="molecule type" value="Genomic_DNA"/>
</dbReference>
<comment type="caution">
    <text evidence="7">The sequence shown here is derived from an EMBL/GenBank/DDBJ whole genome shotgun (WGS) entry which is preliminary data.</text>
</comment>
<dbReference type="GO" id="GO:0004499">
    <property type="term" value="F:N,N-dimethylaniline monooxygenase activity"/>
    <property type="evidence" value="ECO:0007669"/>
    <property type="project" value="InterPro"/>
</dbReference>
<dbReference type="Pfam" id="PF00743">
    <property type="entry name" value="FMO-like"/>
    <property type="match status" value="1"/>
</dbReference>
<dbReference type="PIRSF" id="PIRSF000332">
    <property type="entry name" value="FMO"/>
    <property type="match status" value="1"/>
</dbReference>
<evidence type="ECO:0000256" key="6">
    <source>
        <dbReference type="SAM" id="SignalP"/>
    </source>
</evidence>
<evidence type="ECO:0000313" key="8">
    <source>
        <dbReference type="Proteomes" id="UP000050424"/>
    </source>
</evidence>
<dbReference type="AlphaFoldDB" id="A0A0P7BGX4"/>
<keyword evidence="8" id="KW-1185">Reference proteome</keyword>
<organism evidence="7 8">
    <name type="scientific">Neonectria ditissima</name>
    <dbReference type="NCBI Taxonomy" id="78410"/>
    <lineage>
        <taxon>Eukaryota</taxon>
        <taxon>Fungi</taxon>
        <taxon>Dikarya</taxon>
        <taxon>Ascomycota</taxon>
        <taxon>Pezizomycotina</taxon>
        <taxon>Sordariomycetes</taxon>
        <taxon>Hypocreomycetidae</taxon>
        <taxon>Hypocreales</taxon>
        <taxon>Nectriaceae</taxon>
        <taxon>Neonectria</taxon>
    </lineage>
</organism>
<feature type="signal peptide" evidence="6">
    <location>
        <begin position="1"/>
        <end position="20"/>
    </location>
</feature>
<protein>
    <recommendedName>
        <fullName evidence="9">Dimethylaniline monooxygenase [N-oxide-forming] 2</fullName>
    </recommendedName>
</protein>
<dbReference type="OrthoDB" id="66881at2759"/>
<gene>
    <name evidence="7" type="ORF">AK830_g6351</name>
</gene>
<evidence type="ECO:0000256" key="1">
    <source>
        <dbReference type="ARBA" id="ARBA00009183"/>
    </source>
</evidence>
<evidence type="ECO:0000256" key="2">
    <source>
        <dbReference type="ARBA" id="ARBA00022630"/>
    </source>
</evidence>
<dbReference type="Gene3D" id="3.50.50.60">
    <property type="entry name" value="FAD/NAD(P)-binding domain"/>
    <property type="match status" value="1"/>
</dbReference>
<proteinExistence type="inferred from homology"/>
<dbReference type="GO" id="GO:0050661">
    <property type="term" value="F:NADP binding"/>
    <property type="evidence" value="ECO:0007669"/>
    <property type="project" value="InterPro"/>
</dbReference>
<sequence>MDGSAPTVAVVGLGVLGLVAVKNLTEEGFNVTGFDRNDYVGGLWHYTDEDKTSVLPTTIINISKERGCFTDFPFPDDTPSHCMSAHVQHYLESYVEHFNLGNKLRLGTTVNIVKRDDKNARWVVDVEGSGPEYFDKVVVATGINSRPHLPALDGAEQFDGEILHSRAFKRPELFRGKKVIVVGMGNTGADTAAALCGVADKVYISHNHGALVMPRVANGIPFDHTMTARKAAIMGFLELHFPNVADFLFNTMLKKMQDKTFNIRPEWNMSPAPPIKHAVPIISDNLVKLLEAGQILSVGGLKRVSSRNEVELDDGTRLEADAIIWCTGYKTEFNLLERSVDPTRHTTPAWESAPGSRGKPLPRLYQNVISLDHPDSLAFMGCVAFATGAFPLYDLCSMALAQIWKGASPLPSPAEMGRAVDRQHAYICAIARDGSAMPGWVRQAEWVAWANGAAGAGVNEHLGWGPAGWRFWFRDRAFYKLLMDGIYTPFIWRVFPGKRKAWEGARAEIERVNAQVEEMKRQKKKN</sequence>
<accession>A0A0P7BGX4</accession>
<evidence type="ECO:0008006" key="9">
    <source>
        <dbReference type="Google" id="ProtNLM"/>
    </source>
</evidence>
<dbReference type="PRINTS" id="PR00370">
    <property type="entry name" value="FMOXYGENASE"/>
</dbReference>
<dbReference type="InterPro" id="IPR020946">
    <property type="entry name" value="Flavin_mOase-like"/>
</dbReference>
<dbReference type="PANTHER" id="PTHR23023">
    <property type="entry name" value="DIMETHYLANILINE MONOOXYGENASE"/>
    <property type="match status" value="1"/>
</dbReference>
<keyword evidence="5" id="KW-0560">Oxidoreductase</keyword>
<comment type="similarity">
    <text evidence="1">Belongs to the FMO family.</text>
</comment>
<keyword evidence="3" id="KW-0274">FAD</keyword>
<name>A0A0P7BGX4_9HYPO</name>
<evidence type="ECO:0000256" key="5">
    <source>
        <dbReference type="ARBA" id="ARBA00023002"/>
    </source>
</evidence>
<dbReference type="InterPro" id="IPR000960">
    <property type="entry name" value="Flavin_mOase"/>
</dbReference>
<dbReference type="InterPro" id="IPR036188">
    <property type="entry name" value="FAD/NAD-bd_sf"/>
</dbReference>
<keyword evidence="4" id="KW-0521">NADP</keyword>
<dbReference type="SUPFAM" id="SSF51905">
    <property type="entry name" value="FAD/NAD(P)-binding domain"/>
    <property type="match status" value="2"/>
</dbReference>
<evidence type="ECO:0000313" key="7">
    <source>
        <dbReference type="EMBL" id="KPM40231.1"/>
    </source>
</evidence>
<evidence type="ECO:0000256" key="3">
    <source>
        <dbReference type="ARBA" id="ARBA00022827"/>
    </source>
</evidence>
<keyword evidence="6" id="KW-0732">Signal</keyword>
<dbReference type="GO" id="GO:0050660">
    <property type="term" value="F:flavin adenine dinucleotide binding"/>
    <property type="evidence" value="ECO:0007669"/>
    <property type="project" value="InterPro"/>
</dbReference>